<accession>A0AAE3U4B8</accession>
<dbReference type="InterPro" id="IPR000700">
    <property type="entry name" value="PAS-assoc_C"/>
</dbReference>
<dbReference type="Pfam" id="PF08447">
    <property type="entry name" value="PAS_3"/>
    <property type="match status" value="1"/>
</dbReference>
<evidence type="ECO:0000256" key="1">
    <source>
        <dbReference type="SAM" id="Coils"/>
    </source>
</evidence>
<dbReference type="InterPro" id="IPR052155">
    <property type="entry name" value="Biofilm_reg_signaling"/>
</dbReference>
<dbReference type="NCBIfam" id="TIGR00229">
    <property type="entry name" value="sensory_box"/>
    <property type="match status" value="1"/>
</dbReference>
<dbReference type="PANTHER" id="PTHR44757">
    <property type="entry name" value="DIGUANYLATE CYCLASE DGCP"/>
    <property type="match status" value="1"/>
</dbReference>
<dbReference type="PROSITE" id="PS50112">
    <property type="entry name" value="PAS"/>
    <property type="match status" value="1"/>
</dbReference>
<dbReference type="RefSeq" id="WP_313974953.1">
    <property type="nucleotide sequence ID" value="NZ_JASJOS010000001.1"/>
</dbReference>
<dbReference type="EMBL" id="JASJOS010000001">
    <property type="protein sequence ID" value="MDJ1479071.1"/>
    <property type="molecule type" value="Genomic_DNA"/>
</dbReference>
<dbReference type="InterPro" id="IPR000014">
    <property type="entry name" value="PAS"/>
</dbReference>
<evidence type="ECO:0000259" key="2">
    <source>
        <dbReference type="PROSITE" id="PS50112"/>
    </source>
</evidence>
<dbReference type="PROSITE" id="PS50113">
    <property type="entry name" value="PAC"/>
    <property type="match status" value="1"/>
</dbReference>
<comment type="caution">
    <text evidence="4">The sequence shown here is derived from an EMBL/GenBank/DDBJ whole genome shotgun (WGS) entry which is preliminary data.</text>
</comment>
<keyword evidence="1" id="KW-0175">Coiled coil</keyword>
<dbReference type="InterPro" id="IPR029016">
    <property type="entry name" value="GAF-like_dom_sf"/>
</dbReference>
<dbReference type="InterPro" id="IPR003018">
    <property type="entry name" value="GAF"/>
</dbReference>
<name>A0AAE3U4B8_9BACT</name>
<dbReference type="SMART" id="SM00065">
    <property type="entry name" value="GAF"/>
    <property type="match status" value="1"/>
</dbReference>
<dbReference type="InterPro" id="IPR035965">
    <property type="entry name" value="PAS-like_dom_sf"/>
</dbReference>
<feature type="domain" description="PAC" evidence="3">
    <location>
        <begin position="362"/>
        <end position="416"/>
    </location>
</feature>
<dbReference type="InterPro" id="IPR013655">
    <property type="entry name" value="PAS_fold_3"/>
</dbReference>
<dbReference type="InterPro" id="IPR001610">
    <property type="entry name" value="PAC"/>
</dbReference>
<dbReference type="AlphaFoldDB" id="A0AAE3U4B8"/>
<feature type="domain" description="PAS" evidence="2">
    <location>
        <begin position="310"/>
        <end position="361"/>
    </location>
</feature>
<dbReference type="SUPFAM" id="SSF55781">
    <property type="entry name" value="GAF domain-like"/>
    <property type="match status" value="1"/>
</dbReference>
<proteinExistence type="predicted"/>
<organism evidence="4 5">
    <name type="scientific">Xanthocytophaga flava</name>
    <dbReference type="NCBI Taxonomy" id="3048013"/>
    <lineage>
        <taxon>Bacteria</taxon>
        <taxon>Pseudomonadati</taxon>
        <taxon>Bacteroidota</taxon>
        <taxon>Cytophagia</taxon>
        <taxon>Cytophagales</taxon>
        <taxon>Rhodocytophagaceae</taxon>
        <taxon>Xanthocytophaga</taxon>
    </lineage>
</organism>
<dbReference type="SMART" id="SM00086">
    <property type="entry name" value="PAC"/>
    <property type="match status" value="1"/>
</dbReference>
<reference evidence="4" key="1">
    <citation type="submission" date="2023-05" db="EMBL/GenBank/DDBJ databases">
        <authorList>
            <person name="Zhang X."/>
        </authorList>
    </citation>
    <scope>NUCLEOTIDE SEQUENCE</scope>
    <source>
        <strain evidence="4">YF14B1</strain>
    </source>
</reference>
<gene>
    <name evidence="4" type="ORF">QNI16_01170</name>
</gene>
<evidence type="ECO:0000259" key="3">
    <source>
        <dbReference type="PROSITE" id="PS50113"/>
    </source>
</evidence>
<dbReference type="PANTHER" id="PTHR44757:SF2">
    <property type="entry name" value="BIOFILM ARCHITECTURE MAINTENANCE PROTEIN MBAA"/>
    <property type="match status" value="1"/>
</dbReference>
<dbReference type="CDD" id="cd00130">
    <property type="entry name" value="PAS"/>
    <property type="match status" value="1"/>
</dbReference>
<protein>
    <submittedName>
        <fullName evidence="4">PAS domain-containing protein</fullName>
    </submittedName>
</protein>
<dbReference type="Pfam" id="PF13185">
    <property type="entry name" value="GAF_2"/>
    <property type="match status" value="1"/>
</dbReference>
<dbReference type="Gene3D" id="3.30.450.20">
    <property type="entry name" value="PAS domain"/>
    <property type="match status" value="1"/>
</dbReference>
<dbReference type="SUPFAM" id="SSF55785">
    <property type="entry name" value="PYP-like sensor domain (PAS domain)"/>
    <property type="match status" value="1"/>
</dbReference>
<dbReference type="Gene3D" id="3.30.450.40">
    <property type="match status" value="1"/>
</dbReference>
<sequence length="434" mass="49602">MPFLFNIISGRKLKEYQKFREEAKELRAATQDATLLIQNIGQGKLDTTQISDINNPLISSLLEMQEQMKRIAEEDRQRSWANEGHTRFAEILHSHSTDLEQIFSLLIKELVRYIGANQGGLFVTNEENPQEIFLEMLSCYAYDRKKYLDKKIEVGEGLVGQCYIEADSILLTDIPEDYVNITSGLGKANPTCLLLVPLKVNEKVYGVLELASFHVFEPYQISFIEKLGESIASTFSTLKINSTTKHLLELAQQQAETLRSQEEEMRQNMEELSATQEELTRQLHESDILKEELQNREQVFGHTTVLSESDQHGTILLVNDKLCKVSKYSREELIGKPHNIFRHPDMPKELFKIMWQTIKQGKIFRGVIKNRAKDGTHYWVDATISPILDDNGRPIKYVSARYVIPDDRLAEVLYAECLQSLNLSASKASDTVSA</sequence>
<feature type="coiled-coil region" evidence="1">
    <location>
        <begin position="248"/>
        <end position="296"/>
    </location>
</feature>
<evidence type="ECO:0000313" key="4">
    <source>
        <dbReference type="EMBL" id="MDJ1479071.1"/>
    </source>
</evidence>
<evidence type="ECO:0000313" key="5">
    <source>
        <dbReference type="Proteomes" id="UP001241110"/>
    </source>
</evidence>
<dbReference type="Proteomes" id="UP001241110">
    <property type="component" value="Unassembled WGS sequence"/>
</dbReference>